<dbReference type="GO" id="GO:0008984">
    <property type="term" value="F:protein-glutamate methylesterase activity"/>
    <property type="evidence" value="ECO:0007669"/>
    <property type="project" value="UniProtKB-UniRule"/>
</dbReference>
<dbReference type="GO" id="GO:0006935">
    <property type="term" value="P:chemotaxis"/>
    <property type="evidence" value="ECO:0007669"/>
    <property type="project" value="UniProtKB-UniRule"/>
</dbReference>
<comment type="catalytic activity">
    <reaction evidence="3">
        <text>L-glutaminyl-[protein] + H2O = L-glutamyl-[protein] + NH4(+)</text>
        <dbReference type="Rhea" id="RHEA:16441"/>
        <dbReference type="Rhea" id="RHEA-COMP:10207"/>
        <dbReference type="Rhea" id="RHEA-COMP:10208"/>
        <dbReference type="ChEBI" id="CHEBI:15377"/>
        <dbReference type="ChEBI" id="CHEBI:28938"/>
        <dbReference type="ChEBI" id="CHEBI:29973"/>
        <dbReference type="ChEBI" id="CHEBI:30011"/>
        <dbReference type="EC" id="3.5.1.44"/>
    </reaction>
</comment>
<dbReference type="SUPFAM" id="SSF52738">
    <property type="entry name" value="Methylesterase CheB, C-terminal domain"/>
    <property type="match status" value="1"/>
</dbReference>
<evidence type="ECO:0000313" key="9">
    <source>
        <dbReference type="EMBL" id="QQE76149.1"/>
    </source>
</evidence>
<feature type="region of interest" description="Disordered" evidence="6">
    <location>
        <begin position="153"/>
        <end position="174"/>
    </location>
</feature>
<dbReference type="InterPro" id="IPR001789">
    <property type="entry name" value="Sig_transdc_resp-reg_receiver"/>
</dbReference>
<dbReference type="PROSITE" id="PS50110">
    <property type="entry name" value="RESPONSE_REGULATORY"/>
    <property type="match status" value="1"/>
</dbReference>
<dbReference type="PIRSF" id="PIRSF000876">
    <property type="entry name" value="RR_chemtxs_CheB"/>
    <property type="match status" value="1"/>
</dbReference>
<dbReference type="EMBL" id="CP066308">
    <property type="protein sequence ID" value="QQE76149.1"/>
    <property type="molecule type" value="Genomic_DNA"/>
</dbReference>
<evidence type="ECO:0000313" key="12">
    <source>
        <dbReference type="Proteomes" id="UP000677234"/>
    </source>
</evidence>
<dbReference type="InterPro" id="IPR000673">
    <property type="entry name" value="Sig_transdc_resp-reg_Me-estase"/>
</dbReference>
<dbReference type="CDD" id="cd16432">
    <property type="entry name" value="CheB_Rec"/>
    <property type="match status" value="1"/>
</dbReference>
<evidence type="ECO:0000313" key="11">
    <source>
        <dbReference type="Proteomes" id="UP000595847"/>
    </source>
</evidence>
<dbReference type="CDD" id="cd17541">
    <property type="entry name" value="REC_CheB-like"/>
    <property type="match status" value="1"/>
</dbReference>
<dbReference type="EC" id="3.1.1.61" evidence="3"/>
<dbReference type="Gene3D" id="3.40.50.2300">
    <property type="match status" value="1"/>
</dbReference>
<dbReference type="SUPFAM" id="SSF52172">
    <property type="entry name" value="CheY-like"/>
    <property type="match status" value="1"/>
</dbReference>
<dbReference type="Proteomes" id="UP000677234">
    <property type="component" value="Chromosome"/>
</dbReference>
<comment type="catalytic activity">
    <reaction evidence="2 3">
        <text>[protein]-L-glutamate 5-O-methyl ester + H2O = L-glutamyl-[protein] + methanol + H(+)</text>
        <dbReference type="Rhea" id="RHEA:23236"/>
        <dbReference type="Rhea" id="RHEA-COMP:10208"/>
        <dbReference type="Rhea" id="RHEA-COMP:10311"/>
        <dbReference type="ChEBI" id="CHEBI:15377"/>
        <dbReference type="ChEBI" id="CHEBI:15378"/>
        <dbReference type="ChEBI" id="CHEBI:17790"/>
        <dbReference type="ChEBI" id="CHEBI:29973"/>
        <dbReference type="ChEBI" id="CHEBI:82795"/>
        <dbReference type="EC" id="3.1.1.61"/>
    </reaction>
</comment>
<evidence type="ECO:0000256" key="3">
    <source>
        <dbReference type="HAMAP-Rule" id="MF_00099"/>
    </source>
</evidence>
<keyword evidence="3 5" id="KW-0597">Phosphoprotein</keyword>
<keyword evidence="12" id="KW-1185">Reference proteome</keyword>
<dbReference type="GO" id="GO:0050568">
    <property type="term" value="F:protein-glutamine glutaminase activity"/>
    <property type="evidence" value="ECO:0007669"/>
    <property type="project" value="UniProtKB-UniRule"/>
</dbReference>
<dbReference type="InterPro" id="IPR011006">
    <property type="entry name" value="CheY-like_superfamily"/>
</dbReference>
<dbReference type="RefSeq" id="WP_198829656.1">
    <property type="nucleotide sequence ID" value="NZ_CP066308.1"/>
</dbReference>
<feature type="active site" evidence="3 4">
    <location>
        <position position="312"/>
    </location>
</feature>
<comment type="similarity">
    <text evidence="3">Belongs to the CheB family.</text>
</comment>
<dbReference type="EMBL" id="CP073708">
    <property type="protein sequence ID" value="QUO43178.1"/>
    <property type="molecule type" value="Genomic_DNA"/>
</dbReference>
<dbReference type="PROSITE" id="PS50122">
    <property type="entry name" value="CHEB"/>
    <property type="match status" value="1"/>
</dbReference>
<dbReference type="AlphaFoldDB" id="A0A7T5EP35"/>
<evidence type="ECO:0000256" key="4">
    <source>
        <dbReference type="PROSITE-ProRule" id="PRU00050"/>
    </source>
</evidence>
<evidence type="ECO:0000256" key="5">
    <source>
        <dbReference type="PROSITE-ProRule" id="PRU00169"/>
    </source>
</evidence>
<feature type="compositionally biased region" description="Low complexity" evidence="6">
    <location>
        <begin position="153"/>
        <end position="162"/>
    </location>
</feature>
<comment type="domain">
    <text evidence="3">Contains a C-terminal catalytic domain, and an N-terminal region which modulates catalytic activity.</text>
</comment>
<feature type="active site" evidence="3 4">
    <location>
        <position position="189"/>
    </location>
</feature>
<feature type="domain" description="CheB-type methylesterase" evidence="8">
    <location>
        <begin position="178"/>
        <end position="369"/>
    </location>
</feature>
<feature type="domain" description="Response regulatory" evidence="7">
    <location>
        <begin position="5"/>
        <end position="122"/>
    </location>
</feature>
<comment type="PTM">
    <text evidence="3">Phosphorylated by CheA. Phosphorylation of the N-terminal regulatory domain activates the methylesterase activity.</text>
</comment>
<dbReference type="SMART" id="SM00448">
    <property type="entry name" value="REC"/>
    <property type="match status" value="1"/>
</dbReference>
<sequence length="369" mass="39593">MRKIRVLVTDDSAFMRKVISDILQADPEIEVIDRARNGLECLEKARQLNPDVITLDIEMPVMNGLEALEQVMKHQPVPVVMLSSLTREGADATIRALELGAFDFVTKPSGPISLDIHKVGDRLVERVKAASLAQKAIKRASTTEPRTVLPPSAAVKAAAPPAMTSPPNLEAVPRKSGVNTGKLVVLGTSTGGPKALQTVLTALPADLPAPIAIVQHMPAGFTKSLAQRLDSLCAIRVTEVTDGEWLEAGTAYIAPGGYHFEVQQVNGRLQARLHQQEPRGGHRPSVDVLFESVSRLTKVDKWAIIMTGMGNDGTKGLKKMKDAGIVTSIVEDESTCVVYGMPRTAIQAGLADHVVPLNAIADTLCKLLH</sequence>
<dbReference type="Gene3D" id="3.40.50.180">
    <property type="entry name" value="Methylesterase CheB, C-terminal domain"/>
    <property type="match status" value="1"/>
</dbReference>
<protein>
    <recommendedName>
        <fullName evidence="3">Protein-glutamate methylesterase/protein-glutamine glutaminase</fullName>
        <ecNumber evidence="3">3.1.1.61</ecNumber>
        <ecNumber evidence="3">3.5.1.44</ecNumber>
    </recommendedName>
</protein>
<keyword evidence="3" id="KW-0963">Cytoplasm</keyword>
<dbReference type="InterPro" id="IPR035909">
    <property type="entry name" value="CheB_C"/>
</dbReference>
<dbReference type="KEGG" id="bcop:JD108_09930"/>
<reference evidence="9 11" key="1">
    <citation type="submission" date="2020-12" db="EMBL/GenBank/DDBJ databases">
        <title>strain FJAT-54423T represents a novel species of the genus Brevibacillus.</title>
        <authorList>
            <person name="Tang R."/>
        </authorList>
    </citation>
    <scope>NUCLEOTIDE SEQUENCE [LARGE SCALE GENOMIC DNA]</scope>
    <source>
        <strain evidence="9 11">FJAT-54423</strain>
    </source>
</reference>
<reference evidence="10" key="2">
    <citation type="submission" date="2021-04" db="EMBL/GenBank/DDBJ databases">
        <title>Brevibacillus composti FJAT-54423, complete genome.</title>
        <authorList>
            <person name="Tang R."/>
        </authorList>
    </citation>
    <scope>NUCLEOTIDE SEQUENCE</scope>
    <source>
        <strain evidence="10">FJAT-54424</strain>
    </source>
</reference>
<accession>A0A7T5EP35</accession>
<proteinExistence type="inferred from homology"/>
<comment type="function">
    <text evidence="3">Involved in chemotaxis. Part of a chemotaxis signal transduction system that modulates chemotaxis in response to various stimuli. Catalyzes the demethylation of specific methylglutamate residues introduced into the chemoreceptors (methyl-accepting chemotaxis proteins or MCP) by CheR. Also mediates the irreversible deamidation of specific glutamine residues to glutamic acid.</text>
</comment>
<evidence type="ECO:0000256" key="1">
    <source>
        <dbReference type="ARBA" id="ARBA00022801"/>
    </source>
</evidence>
<evidence type="ECO:0000259" key="7">
    <source>
        <dbReference type="PROSITE" id="PS50110"/>
    </source>
</evidence>
<name>A0A7T5EP35_9BACL</name>
<dbReference type="NCBIfam" id="NF009206">
    <property type="entry name" value="PRK12555.1"/>
    <property type="match status" value="1"/>
</dbReference>
<evidence type="ECO:0000256" key="2">
    <source>
        <dbReference type="ARBA" id="ARBA00048267"/>
    </source>
</evidence>
<gene>
    <name evidence="3" type="primary">cheB</name>
    <name evidence="9" type="ORF">JD108_09930</name>
    <name evidence="10" type="ORF">KDJ56_09625</name>
</gene>
<feature type="modified residue" description="4-aspartylphosphate" evidence="3 5">
    <location>
        <position position="56"/>
    </location>
</feature>
<dbReference type="GO" id="GO:0000156">
    <property type="term" value="F:phosphorelay response regulator activity"/>
    <property type="evidence" value="ECO:0007669"/>
    <property type="project" value="InterPro"/>
</dbReference>
<dbReference type="Proteomes" id="UP000595847">
    <property type="component" value="Chromosome"/>
</dbReference>
<evidence type="ECO:0000256" key="6">
    <source>
        <dbReference type="SAM" id="MobiDB-lite"/>
    </source>
</evidence>
<feature type="active site" evidence="3 4">
    <location>
        <position position="216"/>
    </location>
</feature>
<dbReference type="PANTHER" id="PTHR42872:SF3">
    <property type="entry name" value="PROTEIN-GLUTAMATE METHYLESTERASE_PROTEIN-GLUTAMINE GLUTAMINASE 1"/>
    <property type="match status" value="1"/>
</dbReference>
<dbReference type="Pfam" id="PF00072">
    <property type="entry name" value="Response_reg"/>
    <property type="match status" value="1"/>
</dbReference>
<evidence type="ECO:0000313" key="10">
    <source>
        <dbReference type="EMBL" id="QUO43178.1"/>
    </source>
</evidence>
<dbReference type="EC" id="3.5.1.44" evidence="3"/>
<keyword evidence="1 3" id="KW-0378">Hydrolase</keyword>
<keyword evidence="3 4" id="KW-0145">Chemotaxis</keyword>
<organism evidence="9 11">
    <name type="scientific">Brevibacillus composti</name>
    <dbReference type="NCBI Taxonomy" id="2796470"/>
    <lineage>
        <taxon>Bacteria</taxon>
        <taxon>Bacillati</taxon>
        <taxon>Bacillota</taxon>
        <taxon>Bacilli</taxon>
        <taxon>Bacillales</taxon>
        <taxon>Paenibacillaceae</taxon>
        <taxon>Brevibacillus</taxon>
    </lineage>
</organism>
<dbReference type="Pfam" id="PF01339">
    <property type="entry name" value="CheB_methylest"/>
    <property type="match status" value="1"/>
</dbReference>
<dbReference type="HAMAP" id="MF_00099">
    <property type="entry name" value="CheB_chemtxs"/>
    <property type="match status" value="1"/>
</dbReference>
<dbReference type="GO" id="GO:0005737">
    <property type="term" value="C:cytoplasm"/>
    <property type="evidence" value="ECO:0007669"/>
    <property type="project" value="UniProtKB-SubCell"/>
</dbReference>
<dbReference type="InterPro" id="IPR008248">
    <property type="entry name" value="CheB-like"/>
</dbReference>
<dbReference type="NCBIfam" id="NF001965">
    <property type="entry name" value="PRK00742.1"/>
    <property type="match status" value="1"/>
</dbReference>
<comment type="subcellular location">
    <subcellularLocation>
        <location evidence="3">Cytoplasm</location>
    </subcellularLocation>
</comment>
<dbReference type="PANTHER" id="PTHR42872">
    <property type="entry name" value="PROTEIN-GLUTAMATE METHYLESTERASE/PROTEIN-GLUTAMINE GLUTAMINASE"/>
    <property type="match status" value="1"/>
</dbReference>
<evidence type="ECO:0000259" key="8">
    <source>
        <dbReference type="PROSITE" id="PS50122"/>
    </source>
</evidence>